<dbReference type="EMBL" id="CAJVQC010087697">
    <property type="protein sequence ID" value="CAG8823556.1"/>
    <property type="molecule type" value="Genomic_DNA"/>
</dbReference>
<evidence type="ECO:0000313" key="1">
    <source>
        <dbReference type="EMBL" id="CAG8823556.1"/>
    </source>
</evidence>
<comment type="caution">
    <text evidence="1">The sequence shown here is derived from an EMBL/GenBank/DDBJ whole genome shotgun (WGS) entry which is preliminary data.</text>
</comment>
<feature type="non-terminal residue" evidence="1">
    <location>
        <position position="1"/>
    </location>
</feature>
<dbReference type="Proteomes" id="UP000789920">
    <property type="component" value="Unassembled WGS sequence"/>
</dbReference>
<sequence>MDLSQTFNDAFQIDLNNALALDSHEETFQQYFLDIILDVDQYFDNSIFL</sequence>
<proteinExistence type="predicted"/>
<accession>A0ACA9S5L9</accession>
<gene>
    <name evidence="1" type="ORF">RPERSI_LOCUS26047</name>
</gene>
<name>A0ACA9S5L9_9GLOM</name>
<feature type="non-terminal residue" evidence="1">
    <location>
        <position position="49"/>
    </location>
</feature>
<evidence type="ECO:0000313" key="2">
    <source>
        <dbReference type="Proteomes" id="UP000789920"/>
    </source>
</evidence>
<reference evidence="1" key="1">
    <citation type="submission" date="2021-06" db="EMBL/GenBank/DDBJ databases">
        <authorList>
            <person name="Kallberg Y."/>
            <person name="Tangrot J."/>
            <person name="Rosling A."/>
        </authorList>
    </citation>
    <scope>NUCLEOTIDE SEQUENCE</scope>
    <source>
        <strain evidence="1">MA461A</strain>
    </source>
</reference>
<keyword evidence="2" id="KW-1185">Reference proteome</keyword>
<protein>
    <submittedName>
        <fullName evidence="1">17504_t:CDS:1</fullName>
    </submittedName>
</protein>
<organism evidence="1 2">
    <name type="scientific">Racocetra persica</name>
    <dbReference type="NCBI Taxonomy" id="160502"/>
    <lineage>
        <taxon>Eukaryota</taxon>
        <taxon>Fungi</taxon>
        <taxon>Fungi incertae sedis</taxon>
        <taxon>Mucoromycota</taxon>
        <taxon>Glomeromycotina</taxon>
        <taxon>Glomeromycetes</taxon>
        <taxon>Diversisporales</taxon>
        <taxon>Gigasporaceae</taxon>
        <taxon>Racocetra</taxon>
    </lineage>
</organism>